<dbReference type="Gene3D" id="3.90.190.10">
    <property type="entry name" value="Protein tyrosine phosphatase superfamily"/>
    <property type="match status" value="1"/>
</dbReference>
<dbReference type="Pfam" id="PF00782">
    <property type="entry name" value="DSPc"/>
    <property type="match status" value="1"/>
</dbReference>
<dbReference type="GO" id="GO:0009738">
    <property type="term" value="P:abscisic acid-activated signaling pathway"/>
    <property type="evidence" value="ECO:0007669"/>
    <property type="project" value="InterPro"/>
</dbReference>
<feature type="region of interest" description="Disordered" evidence="1">
    <location>
        <begin position="261"/>
        <end position="290"/>
    </location>
</feature>
<dbReference type="AlphaFoldDB" id="A0A7J0EXG6"/>
<protein>
    <submittedName>
        <fullName evidence="3">Indole-3-butyric acid response 5</fullName>
    </submittedName>
</protein>
<dbReference type="PANTHER" id="PTHR47244:SF1">
    <property type="entry name" value="PROTEIN-TYROSINE-PHOSPHATASE IBR5"/>
    <property type="match status" value="1"/>
</dbReference>
<dbReference type="Proteomes" id="UP000585474">
    <property type="component" value="Unassembled WGS sequence"/>
</dbReference>
<name>A0A7J0EXG6_9ERIC</name>
<evidence type="ECO:0000259" key="2">
    <source>
        <dbReference type="Pfam" id="PF00782"/>
    </source>
</evidence>
<organism evidence="3 4">
    <name type="scientific">Actinidia rufa</name>
    <dbReference type="NCBI Taxonomy" id="165716"/>
    <lineage>
        <taxon>Eukaryota</taxon>
        <taxon>Viridiplantae</taxon>
        <taxon>Streptophyta</taxon>
        <taxon>Embryophyta</taxon>
        <taxon>Tracheophyta</taxon>
        <taxon>Spermatophyta</taxon>
        <taxon>Magnoliopsida</taxon>
        <taxon>eudicotyledons</taxon>
        <taxon>Gunneridae</taxon>
        <taxon>Pentapetalae</taxon>
        <taxon>asterids</taxon>
        <taxon>Ericales</taxon>
        <taxon>Actinidiaceae</taxon>
        <taxon>Actinidia</taxon>
    </lineage>
</organism>
<dbReference type="InterPro" id="IPR000340">
    <property type="entry name" value="Dual-sp_phosphatase_cat-dom"/>
</dbReference>
<evidence type="ECO:0000256" key="1">
    <source>
        <dbReference type="SAM" id="MobiDB-lite"/>
    </source>
</evidence>
<evidence type="ECO:0000313" key="3">
    <source>
        <dbReference type="EMBL" id="GFY91083.1"/>
    </source>
</evidence>
<keyword evidence="4" id="KW-1185">Reference proteome</keyword>
<sequence length="290" mass="32451">MGLASLVGGKILKRYKAYELRAPSAEKHGDKLSAKPFFNCLVEFLSIGLLQVRRLLLALIHQSLLVAKSVMILRVVSVDTSQDFKTLLTKKNARAILLPSSYHDRTLKPISKQERRTRLEDCPCINFREQVGLQGPQSEREREWYKDENGIKRSPAIVIAYLMKSKGWRLAQSYQWVKERRLSVELTQAVYQQLQEYEQNIFGSIENSSPGLPVFQSSGVPSFSFGFPKPNDPVPVPAFSNLGTSSIFAHPNLDSPRYFTFGAGQNNSSAAPFGENPPNPNSNDISMDGS</sequence>
<dbReference type="EMBL" id="BJWL01000007">
    <property type="protein sequence ID" value="GFY91083.1"/>
    <property type="molecule type" value="Genomic_DNA"/>
</dbReference>
<comment type="caution">
    <text evidence="3">The sequence shown here is derived from an EMBL/GenBank/DDBJ whole genome shotgun (WGS) entry which is preliminary data.</text>
</comment>
<dbReference type="OrthoDB" id="165342at2759"/>
<evidence type="ECO:0000313" key="4">
    <source>
        <dbReference type="Proteomes" id="UP000585474"/>
    </source>
</evidence>
<proteinExistence type="predicted"/>
<feature type="domain" description="Dual specificity phosphatase catalytic" evidence="2">
    <location>
        <begin position="149"/>
        <end position="199"/>
    </location>
</feature>
<dbReference type="GO" id="GO:0005634">
    <property type="term" value="C:nucleus"/>
    <property type="evidence" value="ECO:0007669"/>
    <property type="project" value="TreeGrafter"/>
</dbReference>
<gene>
    <name evidence="3" type="ORF">Acr_07g0012790</name>
</gene>
<dbReference type="GO" id="GO:0033549">
    <property type="term" value="F:MAP kinase phosphatase activity"/>
    <property type="evidence" value="ECO:0007669"/>
    <property type="project" value="InterPro"/>
</dbReference>
<feature type="compositionally biased region" description="Polar residues" evidence="1">
    <location>
        <begin position="281"/>
        <end position="290"/>
    </location>
</feature>
<accession>A0A7J0EXG6</accession>
<dbReference type="InterPro" id="IPR029021">
    <property type="entry name" value="Prot-tyrosine_phosphatase-like"/>
</dbReference>
<dbReference type="SUPFAM" id="SSF52799">
    <property type="entry name" value="(Phosphotyrosine protein) phosphatases II"/>
    <property type="match status" value="1"/>
</dbReference>
<reference evidence="3 4" key="1">
    <citation type="submission" date="2019-07" db="EMBL/GenBank/DDBJ databases">
        <title>De Novo Assembly of kiwifruit Actinidia rufa.</title>
        <authorList>
            <person name="Sugita-Konishi S."/>
            <person name="Sato K."/>
            <person name="Mori E."/>
            <person name="Abe Y."/>
            <person name="Kisaki G."/>
            <person name="Hamano K."/>
            <person name="Suezawa K."/>
            <person name="Otani M."/>
            <person name="Fukuda T."/>
            <person name="Manabe T."/>
            <person name="Gomi K."/>
            <person name="Tabuchi M."/>
            <person name="Akimitsu K."/>
            <person name="Kataoka I."/>
        </authorList>
    </citation>
    <scope>NUCLEOTIDE SEQUENCE [LARGE SCALE GENOMIC DNA]</scope>
    <source>
        <strain evidence="4">cv. Fuchu</strain>
    </source>
</reference>
<dbReference type="PANTHER" id="PTHR47244">
    <property type="entry name" value="PROTEIN-TYROSINE-PHOSPHATASE IBR5"/>
    <property type="match status" value="1"/>
</dbReference>
<dbReference type="InterPro" id="IPR044212">
    <property type="entry name" value="IBR5-like"/>
</dbReference>
<dbReference type="GO" id="GO:0009734">
    <property type="term" value="P:auxin-activated signaling pathway"/>
    <property type="evidence" value="ECO:0007669"/>
    <property type="project" value="InterPro"/>
</dbReference>